<feature type="compositionally biased region" description="Polar residues" evidence="4">
    <location>
        <begin position="1323"/>
        <end position="1337"/>
    </location>
</feature>
<dbReference type="GeneID" id="108683004"/>
<feature type="compositionally biased region" description="Polar residues" evidence="4">
    <location>
        <begin position="226"/>
        <end position="240"/>
    </location>
</feature>
<feature type="compositionally biased region" description="Polar residues" evidence="4">
    <location>
        <begin position="187"/>
        <end position="197"/>
    </location>
</feature>
<dbReference type="CTD" id="31987"/>
<dbReference type="Gene3D" id="3.30.505.10">
    <property type="entry name" value="SH2 domain"/>
    <property type="match status" value="1"/>
</dbReference>
<dbReference type="InterPro" id="IPR000159">
    <property type="entry name" value="RA_dom"/>
</dbReference>
<dbReference type="GO" id="GO:0030139">
    <property type="term" value="C:endocytic vesicle"/>
    <property type="evidence" value="ECO:0007669"/>
    <property type="project" value="TreeGrafter"/>
</dbReference>
<evidence type="ECO:0000313" key="8">
    <source>
        <dbReference type="Proteomes" id="UP000694843"/>
    </source>
</evidence>
<dbReference type="SMART" id="SM00252">
    <property type="entry name" value="SH2"/>
    <property type="match status" value="1"/>
</dbReference>
<gene>
    <name evidence="9" type="primary">LOC108683004</name>
</gene>
<dbReference type="SUPFAM" id="SSF109993">
    <property type="entry name" value="VPS9 domain"/>
    <property type="match status" value="1"/>
</dbReference>
<evidence type="ECO:0000256" key="1">
    <source>
        <dbReference type="ARBA" id="ARBA00006919"/>
    </source>
</evidence>
<evidence type="ECO:0000259" key="7">
    <source>
        <dbReference type="PROSITE" id="PS51205"/>
    </source>
</evidence>
<dbReference type="RefSeq" id="XP_047736933.1">
    <property type="nucleotide sequence ID" value="XM_047880977.1"/>
</dbReference>
<dbReference type="Pfam" id="PF00788">
    <property type="entry name" value="RA"/>
    <property type="match status" value="1"/>
</dbReference>
<proteinExistence type="inferred from homology"/>
<dbReference type="GO" id="GO:0007165">
    <property type="term" value="P:signal transduction"/>
    <property type="evidence" value="ECO:0007669"/>
    <property type="project" value="InterPro"/>
</dbReference>
<feature type="region of interest" description="Disordered" evidence="4">
    <location>
        <begin position="378"/>
        <end position="414"/>
    </location>
</feature>
<feature type="compositionally biased region" description="Low complexity" evidence="4">
    <location>
        <begin position="251"/>
        <end position="275"/>
    </location>
</feature>
<feature type="compositionally biased region" description="Low complexity" evidence="4">
    <location>
        <begin position="394"/>
        <end position="405"/>
    </location>
</feature>
<feature type="domain" description="SH2" evidence="5">
    <location>
        <begin position="527"/>
        <end position="686"/>
    </location>
</feature>
<feature type="compositionally biased region" description="Polar residues" evidence="4">
    <location>
        <begin position="1359"/>
        <end position="1369"/>
    </location>
</feature>
<feature type="compositionally biased region" description="Basic residues" evidence="4">
    <location>
        <begin position="1092"/>
        <end position="1103"/>
    </location>
</feature>
<protein>
    <submittedName>
        <fullName evidence="9">Protein sprint isoform X2</fullName>
    </submittedName>
</protein>
<name>A0A979FIX2_HYAAZ</name>
<dbReference type="PROSITE" id="PS51205">
    <property type="entry name" value="VPS9"/>
    <property type="match status" value="1"/>
</dbReference>
<dbReference type="InterPro" id="IPR003123">
    <property type="entry name" value="VPS9"/>
</dbReference>
<dbReference type="Gene3D" id="3.10.20.90">
    <property type="entry name" value="Phosphatidylinositol 3-kinase Catalytic Subunit, Chain A, domain 1"/>
    <property type="match status" value="1"/>
</dbReference>
<feature type="compositionally biased region" description="Polar residues" evidence="4">
    <location>
        <begin position="843"/>
        <end position="852"/>
    </location>
</feature>
<evidence type="ECO:0000313" key="9">
    <source>
        <dbReference type="RefSeq" id="XP_047736933.1"/>
    </source>
</evidence>
<keyword evidence="2" id="KW-0343">GTPase activation</keyword>
<keyword evidence="8" id="KW-1185">Reference proteome</keyword>
<dbReference type="CDD" id="cd00173">
    <property type="entry name" value="SH2"/>
    <property type="match status" value="1"/>
</dbReference>
<dbReference type="InterPro" id="IPR037191">
    <property type="entry name" value="VPS9_dom_sf"/>
</dbReference>
<dbReference type="PANTHER" id="PTHR23101">
    <property type="entry name" value="RAB GDP/GTP EXCHANGE FACTOR"/>
    <property type="match status" value="1"/>
</dbReference>
<evidence type="ECO:0000256" key="4">
    <source>
        <dbReference type="SAM" id="MobiDB-lite"/>
    </source>
</evidence>
<comment type="similarity">
    <text evidence="1">Belongs to the RIN (Ras interaction/interference) family.</text>
</comment>
<feature type="region of interest" description="Disordered" evidence="4">
    <location>
        <begin position="1354"/>
        <end position="1374"/>
    </location>
</feature>
<evidence type="ECO:0000259" key="5">
    <source>
        <dbReference type="PROSITE" id="PS50001"/>
    </source>
</evidence>
<feature type="region of interest" description="Disordered" evidence="4">
    <location>
        <begin position="795"/>
        <end position="820"/>
    </location>
</feature>
<dbReference type="SUPFAM" id="SSF55550">
    <property type="entry name" value="SH2 domain"/>
    <property type="match status" value="1"/>
</dbReference>
<dbReference type="GO" id="GO:0005085">
    <property type="term" value="F:guanyl-nucleotide exchange factor activity"/>
    <property type="evidence" value="ECO:0007669"/>
    <property type="project" value="InterPro"/>
</dbReference>
<dbReference type="CDD" id="cd01776">
    <property type="entry name" value="RA_Rin"/>
    <property type="match status" value="1"/>
</dbReference>
<dbReference type="InterPro" id="IPR045046">
    <property type="entry name" value="Vps9-like"/>
</dbReference>
<dbReference type="SUPFAM" id="SSF54236">
    <property type="entry name" value="Ubiquitin-like"/>
    <property type="match status" value="1"/>
</dbReference>
<dbReference type="Pfam" id="PF00017">
    <property type="entry name" value="SH2"/>
    <property type="match status" value="1"/>
</dbReference>
<feature type="region of interest" description="Disordered" evidence="4">
    <location>
        <begin position="165"/>
        <end position="197"/>
    </location>
</feature>
<dbReference type="Pfam" id="PF23268">
    <property type="entry name" value="RIN1"/>
    <property type="match status" value="1"/>
</dbReference>
<feature type="compositionally biased region" description="Low complexity" evidence="4">
    <location>
        <begin position="166"/>
        <end position="179"/>
    </location>
</feature>
<dbReference type="InterPro" id="IPR000980">
    <property type="entry name" value="SH2"/>
</dbReference>
<feature type="region of interest" description="Disordered" evidence="4">
    <location>
        <begin position="1134"/>
        <end position="1174"/>
    </location>
</feature>
<feature type="domain" description="Ras-associating" evidence="6">
    <location>
        <begin position="1845"/>
        <end position="1939"/>
    </location>
</feature>
<dbReference type="GO" id="GO:0005096">
    <property type="term" value="F:GTPase activator activity"/>
    <property type="evidence" value="ECO:0007669"/>
    <property type="project" value="UniProtKB-KW"/>
</dbReference>
<dbReference type="GO" id="GO:0031267">
    <property type="term" value="F:small GTPase binding"/>
    <property type="evidence" value="ECO:0007669"/>
    <property type="project" value="TreeGrafter"/>
</dbReference>
<evidence type="ECO:0000259" key="6">
    <source>
        <dbReference type="PROSITE" id="PS50200"/>
    </source>
</evidence>
<feature type="region of interest" description="Disordered" evidence="4">
    <location>
        <begin position="926"/>
        <end position="946"/>
    </location>
</feature>
<dbReference type="PANTHER" id="PTHR23101:SF104">
    <property type="entry name" value="PROTEIN SPRINT"/>
    <property type="match status" value="1"/>
</dbReference>
<evidence type="ECO:0000256" key="3">
    <source>
        <dbReference type="PROSITE-ProRule" id="PRU00191"/>
    </source>
</evidence>
<reference evidence="9" key="1">
    <citation type="submission" date="2025-08" db="UniProtKB">
        <authorList>
            <consortium name="RefSeq"/>
        </authorList>
    </citation>
    <scope>IDENTIFICATION</scope>
    <source>
        <tissue evidence="9">Whole organism</tissue>
    </source>
</reference>
<feature type="region of interest" description="Disordered" evidence="4">
    <location>
        <begin position="1428"/>
        <end position="1474"/>
    </location>
</feature>
<feature type="region of interest" description="Disordered" evidence="4">
    <location>
        <begin position="610"/>
        <end position="649"/>
    </location>
</feature>
<feature type="compositionally biased region" description="Basic and acidic residues" evidence="4">
    <location>
        <begin position="38"/>
        <end position="58"/>
    </location>
</feature>
<feature type="domain" description="VPS9" evidence="7">
    <location>
        <begin position="1685"/>
        <end position="1827"/>
    </location>
</feature>
<evidence type="ECO:0000256" key="2">
    <source>
        <dbReference type="ARBA" id="ARBA00022468"/>
    </source>
</evidence>
<feature type="compositionally biased region" description="Low complexity" evidence="4">
    <location>
        <begin position="1063"/>
        <end position="1081"/>
    </location>
</feature>
<feature type="compositionally biased region" description="Low complexity" evidence="4">
    <location>
        <begin position="628"/>
        <end position="649"/>
    </location>
</feature>
<dbReference type="PROSITE" id="PS50001">
    <property type="entry name" value="SH2"/>
    <property type="match status" value="1"/>
</dbReference>
<dbReference type="InterPro" id="IPR036860">
    <property type="entry name" value="SH2_dom_sf"/>
</dbReference>
<dbReference type="GO" id="GO:0005829">
    <property type="term" value="C:cytosol"/>
    <property type="evidence" value="ECO:0007669"/>
    <property type="project" value="TreeGrafter"/>
</dbReference>
<dbReference type="InterPro" id="IPR029071">
    <property type="entry name" value="Ubiquitin-like_domsf"/>
</dbReference>
<dbReference type="Proteomes" id="UP000694843">
    <property type="component" value="Unplaced"/>
</dbReference>
<dbReference type="SMART" id="SM00167">
    <property type="entry name" value="VPS9"/>
    <property type="match status" value="1"/>
</dbReference>
<dbReference type="PROSITE" id="PS50200">
    <property type="entry name" value="RA"/>
    <property type="match status" value="1"/>
</dbReference>
<feature type="compositionally biased region" description="Basic residues" evidence="4">
    <location>
        <begin position="1302"/>
        <end position="1311"/>
    </location>
</feature>
<feature type="region of interest" description="Disordered" evidence="4">
    <location>
        <begin position="1301"/>
        <end position="1340"/>
    </location>
</feature>
<dbReference type="Pfam" id="PF02204">
    <property type="entry name" value="VPS9"/>
    <property type="match status" value="1"/>
</dbReference>
<dbReference type="SMART" id="SM00314">
    <property type="entry name" value="RA"/>
    <property type="match status" value="1"/>
</dbReference>
<feature type="region of interest" description="Disordered" evidence="4">
    <location>
        <begin position="1"/>
        <end position="114"/>
    </location>
</feature>
<organism evidence="8 9">
    <name type="scientific">Hyalella azteca</name>
    <name type="common">Amphipod</name>
    <dbReference type="NCBI Taxonomy" id="294128"/>
    <lineage>
        <taxon>Eukaryota</taxon>
        <taxon>Metazoa</taxon>
        <taxon>Ecdysozoa</taxon>
        <taxon>Arthropoda</taxon>
        <taxon>Crustacea</taxon>
        <taxon>Multicrustacea</taxon>
        <taxon>Malacostraca</taxon>
        <taxon>Eumalacostraca</taxon>
        <taxon>Peracarida</taxon>
        <taxon>Amphipoda</taxon>
        <taxon>Senticaudata</taxon>
        <taxon>Talitrida</taxon>
        <taxon>Talitroidea</taxon>
        <taxon>Hyalellidae</taxon>
        <taxon>Hyalella</taxon>
    </lineage>
</organism>
<feature type="region of interest" description="Disordered" evidence="4">
    <location>
        <begin position="719"/>
        <end position="742"/>
    </location>
</feature>
<feature type="compositionally biased region" description="Polar residues" evidence="4">
    <location>
        <begin position="1458"/>
        <end position="1468"/>
    </location>
</feature>
<dbReference type="Gene3D" id="1.20.1050.80">
    <property type="entry name" value="VPS9 domain"/>
    <property type="match status" value="1"/>
</dbReference>
<feature type="compositionally biased region" description="Low complexity" evidence="4">
    <location>
        <begin position="9"/>
        <end position="22"/>
    </location>
</feature>
<accession>A0A979FIX2</accession>
<feature type="region of interest" description="Disordered" evidence="4">
    <location>
        <begin position="836"/>
        <end position="864"/>
    </location>
</feature>
<keyword evidence="3" id="KW-0727">SH2 domain</keyword>
<dbReference type="GO" id="GO:0016192">
    <property type="term" value="P:vesicle-mediated transport"/>
    <property type="evidence" value="ECO:0007669"/>
    <property type="project" value="InterPro"/>
</dbReference>
<feature type="region of interest" description="Disordered" evidence="4">
    <location>
        <begin position="225"/>
        <end position="292"/>
    </location>
</feature>
<feature type="region of interest" description="Disordered" evidence="4">
    <location>
        <begin position="1062"/>
        <end position="1103"/>
    </location>
</feature>
<sequence length="1948" mass="214066">MVSAENGWLTPTISSPPTTLHPRTSPGRNPVHPVPQNLDHRSDLRPRDPATADPRLRDPSAQIGDQSSDLPRSVPNLPILLADQSGVTDQTASEDRKIPKTSHSTSTETDDELTAQTLSSIAAAISTIREIRRQSQTSESIPTSKIEHSSIPSISTIIKEFEEESQLTVTTSKTKTPKSIPEHSSTKTRAPDSTSLSLNSTFYLPKPSDSTTVPPALVKAAERETTASFPQPSVISSTTFYRPPPSPTAEQQTQFSTQLLSSTTISFSEPSSTPPQTTITATSAAPHPSDLHFRQSTEIPVIFIKTGETASRSNENLLDSLLNSQQEQQLFPRRQTKHKDLPEPYMQQRQKEQNLGIKLPSSSIFHVNLDPKIQQEPLLQSPNIPNSRLRPTIQQQHQHQPQQLPDKQKKQEDSSIFHVPLESETPSLTTGVGGNETLLSVATRVSTTTQDCTSRFSPPIFPLTAPSLLTTFRSQTPAKTTVFYDSPVIAPVPAKASGGSSGSSSGGSFAPCEISLEERLLQAAPIWYLPDLHRLGAVHLLQAQRVGSFIVRQSSKPNTLAITVRLPPNKGPHIEHYLIEVHHSNNNKQTDKNLNQQTNHEHDLLDILNTSREPSDPAKLTTSDVKDVTNNSCTVKSSSTSSSTSSSNVVTYSLEASENRFESVSALIARYAACCDELPVQLRLPARLEEARSRKELHSLALLGQEYWRTVGSVHSSAVSGSAHADQPRPPQPSALSHSDSFNRPAEQSSVLFSSFGKREKSASNGDLLSPLLCTSETSPLPSLVSLQSAGGGLVPDLNTLDHPENKSRIQPPQPLDRSSLHLNLAPLDEILKEPPTFLSFKGGSQNSTPVSKPQPPPRVSPSNMSAVYTPSLIHPPALVHTPTIAHTPTLTTTGLLQSPTIVHLQSLGGILSPTSGGPPSRFGFTKGTKTSGNPPLPPPRWSKSTIATANPTGTITTTLFFPLNMAKETPGQVPSSVQLAAEDNSPNDVGSQKRVHEVMESCELLHQVSKTKHITCVQKQIEVSSHVVSCLPQPVFESSGHCPGSSRNRDQLDLRIRQNFASPQSTPCTPCNPTTPLSTPMSEEGGESRAKLRRSHKDRRRYSNHYHDVNVIDNLQCYRSSLADKISDYEDLWSSPPREIPSSPTSKECTSPKKMSRKSSFKPNTEISKSLGDLSDVSQTKSSIFACDDMDDVRRRTEANGNSFDSIPFRNTNSPFYVEPADCIRDEEKRARIKKTPSNRILARRVANRYSDSNIQWKSKQNAKFVSKIDTCENMNGFSSSAENILLAVDKENRDDLMLRKPSKNVRGSRSKPVVPPKVSADSLSPGTSDDANVNNRPPWRLDYSWRYQPCEVDDNGSKNANSGSPSSDARFPLLETHGECDSLIVGEKTVIDLITEKLPDLPMPDTQSISLSAVTKLSEYDNVAGRYCGSRSNNNNKKDSNMNYQAKTPSPVAPCLSSSISDSGTEFSEPWDSRKWDSLLQTDDESSIEPISLSGTPARPQLADWERRISAERNQANRESGAGSEEDCGSVTGMPVFALPQNRIMDSSIRSKILSPQLLALRHRKDAESGNAIREYSLQLGSDKSSMFAQNIEQFIKCTLETSEKDPEVVVRNVRQFMSGMKNYLVTSGEKQFEDIVKKERSNLKATEFLNMDAILEDVLVRLVLRRLWHHITTLYVNAYSANDSIQRLANNMTLARALQPVKLGIRAGLLPPKGAVLEQLKRLLVKMQRVYAPREKLELLLTTISLIYHTLSETSVPFTGDADDLVPMIMWVLSHTGFFSAEIEADYMSGLLLTSASCGEAKYYLTAFHSAIHSLKHLAPSPDSTPGNSLDSVKQDISVISEPGTLKIVVPDEKNGSIVTRTLPVRPTTTTREVCKMMAHKMRVTNPQDYGLYKLVDGYGEYCESVLGDNECPQSVRNELSHSGHHCIIAFKRTDAKIAWPMVKE</sequence>